<dbReference type="RefSeq" id="WP_345062943.1">
    <property type="nucleotide sequence ID" value="NZ_BAABCN010000002.1"/>
</dbReference>
<feature type="region of interest" description="Disordered" evidence="1">
    <location>
        <begin position="38"/>
        <end position="60"/>
    </location>
</feature>
<dbReference type="EMBL" id="BAABCN010000002">
    <property type="protein sequence ID" value="GAA3868865.1"/>
    <property type="molecule type" value="Genomic_DNA"/>
</dbReference>
<name>A0ABP7K861_9MICO</name>
<gene>
    <name evidence="3" type="ORF">GCM10022381_10250</name>
</gene>
<comment type="caution">
    <text evidence="3">The sequence shown here is derived from an EMBL/GenBank/DDBJ whole genome shotgun (WGS) entry which is preliminary data.</text>
</comment>
<keyword evidence="4" id="KW-1185">Reference proteome</keyword>
<feature type="compositionally biased region" description="Low complexity" evidence="1">
    <location>
        <begin position="38"/>
        <end position="59"/>
    </location>
</feature>
<evidence type="ECO:0000256" key="1">
    <source>
        <dbReference type="SAM" id="MobiDB-lite"/>
    </source>
</evidence>
<protein>
    <recommendedName>
        <fullName evidence="2">DUF6993 domain-containing protein</fullName>
    </recommendedName>
</protein>
<accession>A0ABP7K861</accession>
<dbReference type="InterPro" id="IPR054262">
    <property type="entry name" value="DUF6993"/>
</dbReference>
<organism evidence="3 4">
    <name type="scientific">Leifsonia kafniensis</name>
    <dbReference type="NCBI Taxonomy" id="475957"/>
    <lineage>
        <taxon>Bacteria</taxon>
        <taxon>Bacillati</taxon>
        <taxon>Actinomycetota</taxon>
        <taxon>Actinomycetes</taxon>
        <taxon>Micrococcales</taxon>
        <taxon>Microbacteriaceae</taxon>
        <taxon>Leifsonia</taxon>
    </lineage>
</organism>
<reference evidence="4" key="1">
    <citation type="journal article" date="2019" name="Int. J. Syst. Evol. Microbiol.">
        <title>The Global Catalogue of Microorganisms (GCM) 10K type strain sequencing project: providing services to taxonomists for standard genome sequencing and annotation.</title>
        <authorList>
            <consortium name="The Broad Institute Genomics Platform"/>
            <consortium name="The Broad Institute Genome Sequencing Center for Infectious Disease"/>
            <person name="Wu L."/>
            <person name="Ma J."/>
        </authorList>
    </citation>
    <scope>NUCLEOTIDE SEQUENCE [LARGE SCALE GENOMIC DNA]</scope>
    <source>
        <strain evidence="4">JCM 17021</strain>
    </source>
</reference>
<evidence type="ECO:0000313" key="4">
    <source>
        <dbReference type="Proteomes" id="UP001501803"/>
    </source>
</evidence>
<dbReference type="PROSITE" id="PS51257">
    <property type="entry name" value="PROKAR_LIPOPROTEIN"/>
    <property type="match status" value="1"/>
</dbReference>
<dbReference type="Pfam" id="PF22504">
    <property type="entry name" value="DUF6993"/>
    <property type="match status" value="1"/>
</dbReference>
<feature type="domain" description="DUF6993" evidence="2">
    <location>
        <begin position="80"/>
        <end position="161"/>
    </location>
</feature>
<dbReference type="Proteomes" id="UP001501803">
    <property type="component" value="Unassembled WGS sequence"/>
</dbReference>
<sequence>MSEIARAKRRKFGAAGAGVLAVSLVIIVSGCSALSTKTAPTASHSVSPTPTATPTAVPTLDPAGDAKANLAFFDHVSMGVLAANAEAGGADFINALSANGFDKTQMQVTFDRTAVDLAADSIQFSVRINDQCLIGQNGPATQGYHSMVAPILATGMCLVGTTRQIDW</sequence>
<evidence type="ECO:0000259" key="2">
    <source>
        <dbReference type="Pfam" id="PF22504"/>
    </source>
</evidence>
<proteinExistence type="predicted"/>
<evidence type="ECO:0000313" key="3">
    <source>
        <dbReference type="EMBL" id="GAA3868865.1"/>
    </source>
</evidence>